<evidence type="ECO:0000313" key="2">
    <source>
        <dbReference type="EMBL" id="APA98663.1"/>
    </source>
</evidence>
<dbReference type="EMBL" id="CP017839">
    <property type="protein sequence ID" value="APA98663.1"/>
    <property type="molecule type" value="Genomic_DNA"/>
</dbReference>
<accession>A0ABC8AX18</accession>
<dbReference type="SUPFAM" id="SSF52317">
    <property type="entry name" value="Class I glutamine amidotransferase-like"/>
    <property type="match status" value="1"/>
</dbReference>
<dbReference type="RefSeq" id="WP_071344159.1">
    <property type="nucleotide sequence ID" value="NZ_CP017839.1"/>
</dbReference>
<dbReference type="InterPro" id="IPR044992">
    <property type="entry name" value="ChyE-like"/>
</dbReference>
<sequence>MPKPCLLLQLRPEQAASDQEYEAILDAGGLAGSDLVRVEMNRGMPDVSLDDYWGIIVGGGPSNLSYPEDKKYEYQRAFEPKLKKLVIEVVRRDFPYLGACYGLSMLADALGGRVSTELYAETAGATTIELTDGAVKDPLLQGLPESFRAFVGHKESCQEVPPGAVLLGTSAGCPVQAVRVGNHVYATQFHPELDGAGLELRIEIYRHEGYFDPSEAEALTELGHREHITVPQEILRRFVGRYRV</sequence>
<dbReference type="CDD" id="cd01741">
    <property type="entry name" value="GATase1_1"/>
    <property type="match status" value="1"/>
</dbReference>
<dbReference type="EC" id="6.3.5.2" evidence="2"/>
<dbReference type="Gene3D" id="3.40.50.880">
    <property type="match status" value="1"/>
</dbReference>
<dbReference type="PANTHER" id="PTHR42695">
    <property type="entry name" value="GLUTAMINE AMIDOTRANSFERASE YLR126C-RELATED"/>
    <property type="match status" value="1"/>
</dbReference>
<dbReference type="InterPro" id="IPR017926">
    <property type="entry name" value="GATASE"/>
</dbReference>
<dbReference type="NCBIfam" id="NF005743">
    <property type="entry name" value="PRK07567.1"/>
    <property type="match status" value="1"/>
</dbReference>
<dbReference type="InterPro" id="IPR029062">
    <property type="entry name" value="Class_I_gatase-like"/>
</dbReference>
<dbReference type="PROSITE" id="PS51273">
    <property type="entry name" value="GATASE_TYPE_1"/>
    <property type="match status" value="1"/>
</dbReference>
<gene>
    <name evidence="2" type="primary">guaA</name>
    <name evidence="2" type="ORF">NS506_04615</name>
</gene>
<keyword evidence="2" id="KW-0436">Ligase</keyword>
<dbReference type="PANTHER" id="PTHR42695:SF5">
    <property type="entry name" value="GLUTAMINE AMIDOTRANSFERASE YLR126C-RELATED"/>
    <property type="match status" value="1"/>
</dbReference>
<dbReference type="AlphaFoldDB" id="A0ABC8AX18"/>
<organism evidence="2 3">
    <name type="scientific">Nocardia seriolae</name>
    <dbReference type="NCBI Taxonomy" id="37332"/>
    <lineage>
        <taxon>Bacteria</taxon>
        <taxon>Bacillati</taxon>
        <taxon>Actinomycetota</taxon>
        <taxon>Actinomycetes</taxon>
        <taxon>Mycobacteriales</taxon>
        <taxon>Nocardiaceae</taxon>
        <taxon>Nocardia</taxon>
    </lineage>
</organism>
<reference evidence="2 3" key="1">
    <citation type="submission" date="2016-10" db="EMBL/GenBank/DDBJ databases">
        <title>Genome sequence of Nocardia seriolae strain EM150506, isolated from Anguila japonica.</title>
        <authorList>
            <person name="Han H.-J."/>
        </authorList>
    </citation>
    <scope>NUCLEOTIDE SEQUENCE [LARGE SCALE GENOMIC DNA]</scope>
    <source>
        <strain evidence="2 3">EM150506</strain>
    </source>
</reference>
<protein>
    <submittedName>
        <fullName evidence="2">GMP synthase (Glutamine-hydrolyzing)</fullName>
        <ecNumber evidence="2">6.3.5.2</ecNumber>
    </submittedName>
</protein>
<feature type="domain" description="Glutamine amidotransferase" evidence="1">
    <location>
        <begin position="36"/>
        <end position="193"/>
    </location>
</feature>
<dbReference type="Pfam" id="PF00117">
    <property type="entry name" value="GATase"/>
    <property type="match status" value="1"/>
</dbReference>
<name>A0ABC8AX18_9NOCA</name>
<dbReference type="Proteomes" id="UP000180166">
    <property type="component" value="Chromosome"/>
</dbReference>
<dbReference type="KEGG" id="nsr:NS506_04615"/>
<evidence type="ECO:0000313" key="3">
    <source>
        <dbReference type="Proteomes" id="UP000180166"/>
    </source>
</evidence>
<evidence type="ECO:0000259" key="1">
    <source>
        <dbReference type="Pfam" id="PF00117"/>
    </source>
</evidence>
<proteinExistence type="predicted"/>
<dbReference type="GO" id="GO:0003922">
    <property type="term" value="F:GMP synthase (glutamine-hydrolyzing) activity"/>
    <property type="evidence" value="ECO:0007669"/>
    <property type="project" value="UniProtKB-EC"/>
</dbReference>